<dbReference type="OrthoDB" id="10021899at2759"/>
<dbReference type="PANTHER" id="PTHR10579:SF177">
    <property type="entry name" value="CALCIUM-ACTIVATED CHLORIDE CHANNEL REGULATOR 4-LIKE PROTEIN"/>
    <property type="match status" value="1"/>
</dbReference>
<feature type="region of interest" description="Disordered" evidence="1">
    <location>
        <begin position="954"/>
        <end position="982"/>
    </location>
</feature>
<dbReference type="PROSITE" id="PS50234">
    <property type="entry name" value="VWFA"/>
    <property type="match status" value="1"/>
</dbReference>
<proteinExistence type="predicted"/>
<evidence type="ECO:0000313" key="5">
    <source>
        <dbReference type="EnsemblMetazoa" id="XP_038047850.1"/>
    </source>
</evidence>
<evidence type="ECO:0000256" key="3">
    <source>
        <dbReference type="SAM" id="SignalP"/>
    </source>
</evidence>
<dbReference type="InterPro" id="IPR002035">
    <property type="entry name" value="VWF_A"/>
</dbReference>
<dbReference type="OMA" id="SIWEVML"/>
<dbReference type="CDD" id="cd00198">
    <property type="entry name" value="vWFA"/>
    <property type="match status" value="1"/>
</dbReference>
<feature type="transmembrane region" description="Helical" evidence="2">
    <location>
        <begin position="924"/>
        <end position="948"/>
    </location>
</feature>
<dbReference type="InterPro" id="IPR013783">
    <property type="entry name" value="Ig-like_fold"/>
</dbReference>
<protein>
    <recommendedName>
        <fullName evidence="4">VWFA domain-containing protein</fullName>
    </recommendedName>
</protein>
<evidence type="ECO:0000313" key="6">
    <source>
        <dbReference type="Proteomes" id="UP000887568"/>
    </source>
</evidence>
<reference evidence="5" key="1">
    <citation type="submission" date="2022-11" db="UniProtKB">
        <authorList>
            <consortium name="EnsemblMetazoa"/>
        </authorList>
    </citation>
    <scope>IDENTIFICATION</scope>
</reference>
<dbReference type="AlphaFoldDB" id="A0A913ZAD1"/>
<feature type="chain" id="PRO_5037342635" description="VWFA domain-containing protein" evidence="3">
    <location>
        <begin position="27"/>
        <end position="982"/>
    </location>
</feature>
<keyword evidence="6" id="KW-1185">Reference proteome</keyword>
<dbReference type="InterPro" id="IPR051266">
    <property type="entry name" value="CLCR"/>
</dbReference>
<dbReference type="Pfam" id="PF00092">
    <property type="entry name" value="VWA"/>
    <property type="match status" value="1"/>
</dbReference>
<dbReference type="Gene3D" id="2.60.40.10">
    <property type="entry name" value="Immunoglobulins"/>
    <property type="match status" value="1"/>
</dbReference>
<accession>A0A913ZAD1</accession>
<dbReference type="InterPro" id="IPR036465">
    <property type="entry name" value="vWFA_dom_sf"/>
</dbReference>
<evidence type="ECO:0000256" key="1">
    <source>
        <dbReference type="SAM" id="MobiDB-lite"/>
    </source>
</evidence>
<dbReference type="RefSeq" id="XP_038047850.1">
    <property type="nucleotide sequence ID" value="XM_038191922.1"/>
</dbReference>
<sequence length="982" mass="106547">MLRGVTVSLAVAVLLVSGGFRGLVSAQRDSQASLELVDGGYVNLLIGISDRVPNNPALLDRIKLIFTEGSKFLFQATRKRVYFKDIHILVPESWEDSAEYSSVTWQRFDQRDVLVDRHSGDVPFVRGLKECGGSGQYIHLTPKYFLSQDSESRFGPYGKLITHEWAHYRWGVFDEYPYPKDVQFYAHSNGNIEAVRCVLKITGRRVLPNKPNECQEDENGLPEPACQFWDDRRGTDYTGSLMYKQFLPAVSTFCEKAANGTPEGNVHNREAPNRQNRLCNGKSIWEVMLKHSDFASGNSENDINVETVPEFTVVKKRPSHIVLVVDTSGSMRGQKLLQLKQASARLVTEILEDGEMLGLVAFAGSSRIVSPLRTLNDVNRDSLLVGINSLVADGSTSIGAGIRQGIQVLQGVSGNREDAAGGKIIVVTDGGENRSPYIADVLPLVNGLGATIDTIALGSQASQHLEMLSTSTGGTAYSLEEESSSLSDVFSKSSTTENSVTSVPITLYSEFIQIPEGQNFTGAVYIDPSIGRDTQFVFGHSQPGSIAVRMTGPNTTLITEGSPEYDANSAFQRIRIAIPGDAQVGRWHFEVSNNPQGVEKVTVLVQSHARENQEPILIESDWGHGTVVPPQIQALYVSVGQGYTPVVDADVRAVVDLPCGNGKETMTLHPKDDGIGADITKDDGVYSSYFTEFCGKGRYSVNIEVINDGQATSVAFGSIIGLGAAINPESTGDDSQYPPEPELRSTGEFRRVSIGGSFKCEESNNCSRSIDMYPPARITDLMATNVDPNTKQIKLTFTAPGDDLSTGKVSYYVIVMSRNVSDIYDNFDGVPEVPLDSFVEGNITETKDAGEIEVFVVRVTETGTFSYAFAVVAIDDDGNRGEPSNVVTSSARERRPVPPSTVSPSAVSPSAVQPSAVQPSGVSLGLVIGCSLGGAVILILVVIIAVFVRRRRRQAKKRETGPRAPHINSSPEDGIDNETYIN</sequence>
<keyword evidence="3" id="KW-0732">Signal</keyword>
<dbReference type="InterPro" id="IPR013642">
    <property type="entry name" value="CLCA_N"/>
</dbReference>
<feature type="region of interest" description="Disordered" evidence="1">
    <location>
        <begin position="880"/>
        <end position="914"/>
    </location>
</feature>
<feature type="signal peptide" evidence="3">
    <location>
        <begin position="1"/>
        <end position="26"/>
    </location>
</feature>
<evidence type="ECO:0000259" key="4">
    <source>
        <dbReference type="PROSITE" id="PS50234"/>
    </source>
</evidence>
<dbReference type="GeneID" id="119721962"/>
<name>A0A913ZAD1_PATMI</name>
<evidence type="ECO:0000256" key="2">
    <source>
        <dbReference type="SAM" id="Phobius"/>
    </source>
</evidence>
<dbReference type="SMART" id="SM00327">
    <property type="entry name" value="VWA"/>
    <property type="match status" value="1"/>
</dbReference>
<organism evidence="5 6">
    <name type="scientific">Patiria miniata</name>
    <name type="common">Bat star</name>
    <name type="synonym">Asterina miniata</name>
    <dbReference type="NCBI Taxonomy" id="46514"/>
    <lineage>
        <taxon>Eukaryota</taxon>
        <taxon>Metazoa</taxon>
        <taxon>Echinodermata</taxon>
        <taxon>Eleutherozoa</taxon>
        <taxon>Asterozoa</taxon>
        <taxon>Asteroidea</taxon>
        <taxon>Valvatacea</taxon>
        <taxon>Valvatida</taxon>
        <taxon>Asterinidae</taxon>
        <taxon>Patiria</taxon>
    </lineage>
</organism>
<dbReference type="EnsemblMetazoa" id="XM_038191922.1">
    <property type="protein sequence ID" value="XP_038047850.1"/>
    <property type="gene ID" value="LOC119721962"/>
</dbReference>
<feature type="domain" description="VWFA" evidence="4">
    <location>
        <begin position="320"/>
        <end position="493"/>
    </location>
</feature>
<dbReference type="Pfam" id="PF08434">
    <property type="entry name" value="CLCA"/>
    <property type="match status" value="1"/>
</dbReference>
<dbReference type="Gene3D" id="3.40.50.410">
    <property type="entry name" value="von Willebrand factor, type A domain"/>
    <property type="match status" value="1"/>
</dbReference>
<dbReference type="Proteomes" id="UP000887568">
    <property type="component" value="Unplaced"/>
</dbReference>
<dbReference type="SUPFAM" id="SSF53300">
    <property type="entry name" value="vWA-like"/>
    <property type="match status" value="1"/>
</dbReference>
<keyword evidence="2" id="KW-1133">Transmembrane helix</keyword>
<keyword evidence="2" id="KW-0812">Transmembrane</keyword>
<keyword evidence="2" id="KW-0472">Membrane</keyword>
<dbReference type="PANTHER" id="PTHR10579">
    <property type="entry name" value="CALCIUM-ACTIVATED CHLORIDE CHANNEL REGULATOR"/>
    <property type="match status" value="1"/>
</dbReference>
<feature type="compositionally biased region" description="Low complexity" evidence="1">
    <location>
        <begin position="900"/>
        <end position="914"/>
    </location>
</feature>